<gene>
    <name evidence="2" type="ORF">N478_12375</name>
</gene>
<comment type="caution">
    <text evidence="2">The sequence shown here is derived from an EMBL/GenBank/DDBJ whole genome shotgun (WGS) entry which is preliminary data.</text>
</comment>
<evidence type="ECO:0000259" key="1">
    <source>
        <dbReference type="Pfam" id="PF04233"/>
    </source>
</evidence>
<dbReference type="Proteomes" id="UP000076661">
    <property type="component" value="Unassembled WGS sequence"/>
</dbReference>
<evidence type="ECO:0000313" key="2">
    <source>
        <dbReference type="EMBL" id="KZN69424.1"/>
    </source>
</evidence>
<dbReference type="RefSeq" id="WP_063380113.1">
    <property type="nucleotide sequence ID" value="NZ_AUXX01000005.1"/>
</dbReference>
<accession>A0A162CKH8</accession>
<dbReference type="PATRIC" id="fig|1365257.3.peg.881"/>
<sequence length="383" mass="42885">MSDIPSQYGQLVKFDEAISNLKSKVQIPTESYKDLLGHIHARAFTVAGATKAELLNDLYKAVLAANENGETITEFRARFDKAVSKHGWSYNGKRGWRTQVIYQNNKNTARAAGRWQQQERVKHRRPYLLYLTAGDSRVRPQHSAWNYILLPIEHNFWHTHYPPNGWNCRCKVVSLSDADIKRMGLTVTPDSALKNYQKPFTEVDPTTGEELERLPGIDLGWDYNPGLAWLGADKATGQMLAKLDHQIRDVATPIFNNAINEGQSYFKSQVATIAAKQSLGKPESGTNLTLGHLHPNLFKTVLDIAPETKSTLVVIDEAMIKTAIQLIGFEQTTDLMKLVQTQAESTFNQSVLQYVANGILLTIEVGPDMNRVVAVKVLVTDEP</sequence>
<proteinExistence type="predicted"/>
<dbReference type="AlphaFoldDB" id="A0A162CKH8"/>
<evidence type="ECO:0000313" key="3">
    <source>
        <dbReference type="Proteomes" id="UP000076661"/>
    </source>
</evidence>
<organism evidence="2 3">
    <name type="scientific">Pseudoalteromonas luteoviolacea S4060-1</name>
    <dbReference type="NCBI Taxonomy" id="1365257"/>
    <lineage>
        <taxon>Bacteria</taxon>
        <taxon>Pseudomonadati</taxon>
        <taxon>Pseudomonadota</taxon>
        <taxon>Gammaproteobacteria</taxon>
        <taxon>Alteromonadales</taxon>
        <taxon>Pseudoalteromonadaceae</taxon>
        <taxon>Pseudoalteromonas</taxon>
    </lineage>
</organism>
<dbReference type="Pfam" id="PF04233">
    <property type="entry name" value="Phage_Mu_F"/>
    <property type="match status" value="1"/>
</dbReference>
<dbReference type="EMBL" id="AUXX01000005">
    <property type="protein sequence ID" value="KZN69424.1"/>
    <property type="molecule type" value="Genomic_DNA"/>
</dbReference>
<protein>
    <recommendedName>
        <fullName evidence="1">Phage head morphogenesis domain-containing protein</fullName>
    </recommendedName>
</protein>
<dbReference type="InterPro" id="IPR006528">
    <property type="entry name" value="Phage_head_morphogenesis_dom"/>
</dbReference>
<name>A0A162CKH8_9GAMM</name>
<feature type="domain" description="Phage head morphogenesis" evidence="1">
    <location>
        <begin position="59"/>
        <end position="172"/>
    </location>
</feature>
<reference evidence="2 3" key="1">
    <citation type="submission" date="2013-07" db="EMBL/GenBank/DDBJ databases">
        <title>Comparative Genomic and Metabolomic Analysis of Twelve Strains of Pseudoalteromonas luteoviolacea.</title>
        <authorList>
            <person name="Vynne N.G."/>
            <person name="Mansson M."/>
            <person name="Gram L."/>
        </authorList>
    </citation>
    <scope>NUCLEOTIDE SEQUENCE [LARGE SCALE GENOMIC DNA]</scope>
    <source>
        <strain evidence="2 3">S4060-1</strain>
    </source>
</reference>